<dbReference type="EMBL" id="JACJVR010000002">
    <property type="protein sequence ID" value="MBB6689905.1"/>
    <property type="molecule type" value="Genomic_DNA"/>
</dbReference>
<feature type="coiled-coil region" evidence="1">
    <location>
        <begin position="623"/>
        <end position="661"/>
    </location>
</feature>
<dbReference type="AlphaFoldDB" id="A0A841TP32"/>
<proteinExistence type="predicted"/>
<dbReference type="RefSeq" id="WP_185133931.1">
    <property type="nucleotide sequence ID" value="NZ_JACJVR010000002.1"/>
</dbReference>
<organism evidence="4 5">
    <name type="scientific">Cohnella xylanilytica</name>
    <dbReference type="NCBI Taxonomy" id="557555"/>
    <lineage>
        <taxon>Bacteria</taxon>
        <taxon>Bacillati</taxon>
        <taxon>Bacillota</taxon>
        <taxon>Bacilli</taxon>
        <taxon>Bacillales</taxon>
        <taxon>Paenibacillaceae</taxon>
        <taxon>Cohnella</taxon>
    </lineage>
</organism>
<feature type="coiled-coil region" evidence="1">
    <location>
        <begin position="794"/>
        <end position="821"/>
    </location>
</feature>
<keyword evidence="3" id="KW-0812">Transmembrane</keyword>
<feature type="coiled-coil region" evidence="1">
    <location>
        <begin position="9"/>
        <end position="36"/>
    </location>
</feature>
<sequence>MSIQIGELRARLTAEASQMKQEIQAVKKELSALKEEGNKTSKSFVDLSGVMEKIGANTDQLKKIEAVLKNIDLGRLEKGLESIVQELRKMGVESKQVEKVEHELKQVANEAEKSEEAVNGVRGSMEGLGSVVATIGAGAGFVKLTSTIKALADEAQKLSMAYSGLSEVSKALNVDVEKSATLADELADRWGLSRTEMANTVKTYLTAGLTLEQTRDIMIATADAAVYNRESHLSWAEAIYQVAQGIKMGNSELTDAAGITTNLSVMQDRYAKSIGTTAAKLTEAQKIQAAYNGIISESAMFAGNADSAMTGYTGTQATFNQTMQEARVELGESFIPVLQDLMETLTPTIRHFALFADENKEVVAGVGAASVAFTGFIAIVGALTVTFNALKAAMGPWSLVLTALGALATGLGAYAFAAHSASEASKEFAKNQQELNAALATSPANITADQYQKMQKNIEQLNEVLEKRNELEKEYNDRLESAQSGQGSIENTQAMMELADQIRAVDKELKDMDYSNVDEAKASLDKMKEASKGALGALVDLTRSQMQQTVAQVDNVSQMKDLIKQYDELNKKEKLSEQQKAQLAEITKKLKAEYPDLLVQLDEENRWHIKNKEALDAYISGERNRVNAAADAAKRTLEIAKKEANERIRIAQETIDLIDKTEKDAKTAKKPDYVPQELYDSSTKLWGDTFNREKRRLTEQINTDRFNINEATKEIDALTVKDWDQFRAKPASATSGDKGKTKKTKSLAEIQQEDYQRSLKYIQYKRDMNQMTEQQELASLQKLEERYKKNGEIRMDVEVRIKKLKDQMADDEKKRIEEQKKKDEAAAKARYEASTEWITQEERRMTLAGKSEDEITQMKLEAWTRVRNRYEKDSEFYKQADTQVYNLKVSLMKAAEKAQEEAAKQQEQDAKDLLKTTTDAISKAKKAELDALDERRRAIEKFYDDQQEAIDESERQRERGSLLDEIAKYKNATSEAGQKHLQELQEKLRQMDVDDQKRALDKERTQKLEALDRQKEDIESWYDDLEQLIDDYKGNAIKLYQLLEDDRYKAFRATNDKIRTELQALIAEYAKLNGMSVPSAPSSGSSGGGGNSPSPSIPNGTLGSAAASAASSVKTSTIAKMQANSDAWKTASAAERKALEAANEKLGASIGATKNSGTGVWSDASGKPLYHTGGIAGVANFRSEDRLLPDELAAILRIGEPVLTPKQVGSLVTAGAGGGDTIHNYYGPLIEHSGDVLLEDEADIKTYNREQESLARKLYARGGRLDD</sequence>
<reference evidence="4 5" key="1">
    <citation type="submission" date="2020-08" db="EMBL/GenBank/DDBJ databases">
        <title>Cohnella phylogeny.</title>
        <authorList>
            <person name="Dunlap C."/>
        </authorList>
    </citation>
    <scope>NUCLEOTIDE SEQUENCE [LARGE SCALE GENOMIC DNA]</scope>
    <source>
        <strain evidence="4 5">DSM 25239</strain>
    </source>
</reference>
<comment type="caution">
    <text evidence="4">The sequence shown here is derived from an EMBL/GenBank/DDBJ whole genome shotgun (WGS) entry which is preliminary data.</text>
</comment>
<dbReference type="Proteomes" id="UP000553776">
    <property type="component" value="Unassembled WGS sequence"/>
</dbReference>
<gene>
    <name evidence="4" type="ORF">H7B90_00675</name>
</gene>
<evidence type="ECO:0000256" key="2">
    <source>
        <dbReference type="SAM" id="MobiDB-lite"/>
    </source>
</evidence>
<feature type="compositionally biased region" description="Low complexity" evidence="2">
    <location>
        <begin position="1092"/>
        <end position="1104"/>
    </location>
</feature>
<keyword evidence="3" id="KW-0472">Membrane</keyword>
<name>A0A841TP32_9BACL</name>
<keyword evidence="5" id="KW-1185">Reference proteome</keyword>
<evidence type="ECO:0000256" key="3">
    <source>
        <dbReference type="SAM" id="Phobius"/>
    </source>
</evidence>
<feature type="coiled-coil region" evidence="1">
    <location>
        <begin position="888"/>
        <end position="916"/>
    </location>
</feature>
<keyword evidence="1" id="KW-0175">Coiled coil</keyword>
<feature type="coiled-coil region" evidence="1">
    <location>
        <begin position="1008"/>
        <end position="1075"/>
    </location>
</feature>
<keyword evidence="3" id="KW-1133">Transmembrane helix</keyword>
<evidence type="ECO:0000313" key="5">
    <source>
        <dbReference type="Proteomes" id="UP000553776"/>
    </source>
</evidence>
<feature type="coiled-coil region" evidence="1">
    <location>
        <begin position="444"/>
        <end position="482"/>
    </location>
</feature>
<protein>
    <submittedName>
        <fullName evidence="4">Uncharacterized protein</fullName>
    </submittedName>
</protein>
<evidence type="ECO:0000256" key="1">
    <source>
        <dbReference type="SAM" id="Coils"/>
    </source>
</evidence>
<evidence type="ECO:0000313" key="4">
    <source>
        <dbReference type="EMBL" id="MBB6689905.1"/>
    </source>
</evidence>
<feature type="region of interest" description="Disordered" evidence="2">
    <location>
        <begin position="1077"/>
        <end position="1104"/>
    </location>
</feature>
<accession>A0A841TP32</accession>
<feature type="transmembrane region" description="Helical" evidence="3">
    <location>
        <begin position="362"/>
        <end position="385"/>
    </location>
</feature>
<feature type="coiled-coil region" evidence="1">
    <location>
        <begin position="559"/>
        <end position="589"/>
    </location>
</feature>
<feature type="transmembrane region" description="Helical" evidence="3">
    <location>
        <begin position="397"/>
        <end position="417"/>
    </location>
</feature>